<evidence type="ECO:0000313" key="7">
    <source>
        <dbReference type="EMBL" id="KAK9689032.1"/>
    </source>
</evidence>
<protein>
    <recommendedName>
        <fullName evidence="6">B box-type domain-containing protein</fullName>
    </recommendedName>
</protein>
<dbReference type="Proteomes" id="UP001443914">
    <property type="component" value="Unassembled WGS sequence"/>
</dbReference>
<dbReference type="AlphaFoldDB" id="A0AAW1II68"/>
<proteinExistence type="predicted"/>
<dbReference type="PANTHER" id="PTHR31717">
    <property type="entry name" value="ZINC FINGER PROTEIN CONSTANS-LIKE 10"/>
    <property type="match status" value="1"/>
</dbReference>
<dbReference type="SMART" id="SM00336">
    <property type="entry name" value="BBOX"/>
    <property type="match status" value="1"/>
</dbReference>
<sequence>MKNKVKCELCEGVANMYCESDRASLCWRCDNKVHGANFLVAKHTRTVLCHHCQGLTLWTASGPILPPSMSLCLSCVTSHCQNNHTTQRSVQSQVYNHHHQDRDSHDDNDDEEEEEEDEEEVYCTDDDEEDEGENQVVPLTTLVDGVSLTASSVELSGSSSSNYEAEDEDNNSRLLTVLPPASLKRSREIFLAH</sequence>
<dbReference type="CDD" id="cd19821">
    <property type="entry name" value="Bbox1_BBX-like"/>
    <property type="match status" value="1"/>
</dbReference>
<evidence type="ECO:0000256" key="1">
    <source>
        <dbReference type="ARBA" id="ARBA00022723"/>
    </source>
</evidence>
<accession>A0AAW1II68</accession>
<dbReference type="EMBL" id="JBDFQZ010000009">
    <property type="protein sequence ID" value="KAK9689032.1"/>
    <property type="molecule type" value="Genomic_DNA"/>
</dbReference>
<evidence type="ECO:0000256" key="2">
    <source>
        <dbReference type="ARBA" id="ARBA00022771"/>
    </source>
</evidence>
<keyword evidence="2 4" id="KW-0863">Zinc-finger</keyword>
<keyword evidence="3" id="KW-0862">Zinc</keyword>
<dbReference type="PANTHER" id="PTHR31717:SF60">
    <property type="entry name" value="B-BOX TYPE ZINC FINGER FAMILY PROTEIN"/>
    <property type="match status" value="1"/>
</dbReference>
<reference evidence="7" key="1">
    <citation type="submission" date="2024-03" db="EMBL/GenBank/DDBJ databases">
        <title>WGS assembly of Saponaria officinalis var. Norfolk2.</title>
        <authorList>
            <person name="Jenkins J."/>
            <person name="Shu S."/>
            <person name="Grimwood J."/>
            <person name="Barry K."/>
            <person name="Goodstein D."/>
            <person name="Schmutz J."/>
            <person name="Leebens-Mack J."/>
            <person name="Osbourn A."/>
        </authorList>
    </citation>
    <scope>NUCLEOTIDE SEQUENCE [LARGE SCALE GENOMIC DNA]</scope>
    <source>
        <strain evidence="7">JIC</strain>
    </source>
</reference>
<evidence type="ECO:0000313" key="8">
    <source>
        <dbReference type="Proteomes" id="UP001443914"/>
    </source>
</evidence>
<feature type="compositionally biased region" description="Acidic residues" evidence="5">
    <location>
        <begin position="106"/>
        <end position="133"/>
    </location>
</feature>
<dbReference type="InterPro" id="IPR000315">
    <property type="entry name" value="Znf_B-box"/>
</dbReference>
<feature type="region of interest" description="Disordered" evidence="5">
    <location>
        <begin position="87"/>
        <end position="133"/>
    </location>
</feature>
<comment type="caution">
    <text evidence="7">The sequence shown here is derived from an EMBL/GenBank/DDBJ whole genome shotgun (WGS) entry which is preliminary data.</text>
</comment>
<gene>
    <name evidence="7" type="ORF">RND81_09G030100</name>
</gene>
<dbReference type="GO" id="GO:0008270">
    <property type="term" value="F:zinc ion binding"/>
    <property type="evidence" value="ECO:0007669"/>
    <property type="project" value="UniProtKB-KW"/>
</dbReference>
<evidence type="ECO:0000259" key="6">
    <source>
        <dbReference type="PROSITE" id="PS50119"/>
    </source>
</evidence>
<keyword evidence="8" id="KW-1185">Reference proteome</keyword>
<name>A0AAW1II68_SAPOF</name>
<dbReference type="InterPro" id="IPR049808">
    <property type="entry name" value="CONSTANS-like_Bbox1"/>
</dbReference>
<evidence type="ECO:0000256" key="3">
    <source>
        <dbReference type="ARBA" id="ARBA00022833"/>
    </source>
</evidence>
<keyword evidence="1" id="KW-0479">Metal-binding</keyword>
<dbReference type="Pfam" id="PF00643">
    <property type="entry name" value="zf-B_box"/>
    <property type="match status" value="1"/>
</dbReference>
<evidence type="ECO:0000256" key="5">
    <source>
        <dbReference type="SAM" id="MobiDB-lite"/>
    </source>
</evidence>
<evidence type="ECO:0000256" key="4">
    <source>
        <dbReference type="PROSITE-ProRule" id="PRU00024"/>
    </source>
</evidence>
<organism evidence="7 8">
    <name type="scientific">Saponaria officinalis</name>
    <name type="common">Common soapwort</name>
    <name type="synonym">Lychnis saponaria</name>
    <dbReference type="NCBI Taxonomy" id="3572"/>
    <lineage>
        <taxon>Eukaryota</taxon>
        <taxon>Viridiplantae</taxon>
        <taxon>Streptophyta</taxon>
        <taxon>Embryophyta</taxon>
        <taxon>Tracheophyta</taxon>
        <taxon>Spermatophyta</taxon>
        <taxon>Magnoliopsida</taxon>
        <taxon>eudicotyledons</taxon>
        <taxon>Gunneridae</taxon>
        <taxon>Pentapetalae</taxon>
        <taxon>Caryophyllales</taxon>
        <taxon>Caryophyllaceae</taxon>
        <taxon>Caryophylleae</taxon>
        <taxon>Saponaria</taxon>
    </lineage>
</organism>
<feature type="domain" description="B box-type" evidence="6">
    <location>
        <begin position="2"/>
        <end position="48"/>
    </location>
</feature>
<dbReference type="PROSITE" id="PS50119">
    <property type="entry name" value="ZF_BBOX"/>
    <property type="match status" value="1"/>
</dbReference>